<dbReference type="EMBL" id="CADEHS020000642">
    <property type="protein sequence ID" value="CAG9955978.1"/>
    <property type="molecule type" value="Genomic_DNA"/>
</dbReference>
<protein>
    <submittedName>
        <fullName evidence="1">Uncharacterized protein</fullName>
    </submittedName>
</protein>
<evidence type="ECO:0000313" key="1">
    <source>
        <dbReference type="EMBL" id="CAG9955978.1"/>
    </source>
</evidence>
<comment type="caution">
    <text evidence="1">The sequence shown here is derived from an EMBL/GenBank/DDBJ whole genome shotgun (WGS) entry which is preliminary data.</text>
</comment>
<reference evidence="1" key="1">
    <citation type="submission" date="2020-04" db="EMBL/GenBank/DDBJ databases">
        <authorList>
            <person name="Broberg M."/>
        </authorList>
    </citation>
    <scope>NUCLEOTIDE SEQUENCE</scope>
</reference>
<keyword evidence="2" id="KW-1185">Reference proteome</keyword>
<dbReference type="Proteomes" id="UP000836387">
    <property type="component" value="Unassembled WGS sequence"/>
</dbReference>
<name>A0ACA9USC3_BIOOC</name>
<organism evidence="1 2">
    <name type="scientific">Clonostachys rosea f. rosea IK726</name>
    <dbReference type="NCBI Taxonomy" id="1349383"/>
    <lineage>
        <taxon>Eukaryota</taxon>
        <taxon>Fungi</taxon>
        <taxon>Dikarya</taxon>
        <taxon>Ascomycota</taxon>
        <taxon>Pezizomycotina</taxon>
        <taxon>Sordariomycetes</taxon>
        <taxon>Hypocreomycetidae</taxon>
        <taxon>Hypocreales</taxon>
        <taxon>Bionectriaceae</taxon>
        <taxon>Clonostachys</taxon>
    </lineage>
</organism>
<evidence type="ECO:0000313" key="2">
    <source>
        <dbReference type="Proteomes" id="UP000836387"/>
    </source>
</evidence>
<sequence>MTSSPDIRRSAPPEVFETSPPDPWDEMGVRDLECTPGERLPFLAGAVKAGSQGVLYKRTEAACIDQDLTSWIRVQPPAAPIPPAWPPVRPVEPEEKQAFRKIEKREKLQKVYQHMATEGPLSLLHLTSIQNLHNFMVKICHNERANQFEVAAYLHEVLKDFKQDLVFVPHLPWEMTLEEGGDIIPKSPIRAPKVEYKERSSDKVSDNMFCRRFIANVVYVNRHFLAFVLDRRRSFLYILDTIADGREERVGGVVNSVALWLYDEGLPADFDFGAVPCTRQTDADNCGVICAHWIRQTLRDFVGLRIEASGIKSVALTFHDYTYPPPQRTTEILIRDWAIRPGYFQDSLLWAKTDTVTNICIALWIPNLPAFFRGASRFNIQIPCLERIANLVERKVCTGNRPQGFLTFIGGFRLTMPVACHNPNRPHFGTYYAGLNRMFHAGTNFKTKTWTRYKARTLPERLTPALTPQQQSRRA</sequence>
<proteinExistence type="predicted"/>
<reference evidence="1" key="2">
    <citation type="submission" date="2021-10" db="EMBL/GenBank/DDBJ databases">
        <authorList>
            <person name="Piombo E."/>
        </authorList>
    </citation>
    <scope>NUCLEOTIDE SEQUENCE</scope>
</reference>
<gene>
    <name evidence="1" type="ORF">CRV2_00017651</name>
</gene>
<accession>A0ACA9USC3</accession>